<dbReference type="Gene3D" id="3.40.50.300">
    <property type="entry name" value="P-loop containing nucleotide triphosphate hydrolases"/>
    <property type="match status" value="1"/>
</dbReference>
<dbReference type="PATRIC" id="fig|1641389.3.peg.1044"/>
<keyword evidence="2" id="KW-0547">Nucleotide-binding</keyword>
<dbReference type="AlphaFoldDB" id="A0A101HGM0"/>
<evidence type="ECO:0000313" key="6">
    <source>
        <dbReference type="Proteomes" id="UP000053904"/>
    </source>
</evidence>
<evidence type="ECO:0000259" key="4">
    <source>
        <dbReference type="PROSITE" id="PS50893"/>
    </source>
</evidence>
<dbReference type="InterPro" id="IPR050166">
    <property type="entry name" value="ABC_transporter_ATP-bind"/>
</dbReference>
<dbReference type="SUPFAM" id="SSF52540">
    <property type="entry name" value="P-loop containing nucleoside triphosphate hydrolases"/>
    <property type="match status" value="1"/>
</dbReference>
<dbReference type="EMBL" id="LGGO01000140">
    <property type="protein sequence ID" value="KUK76517.1"/>
    <property type="molecule type" value="Genomic_DNA"/>
</dbReference>
<protein>
    <submittedName>
        <fullName evidence="5">ABC transporter ATP-binding protein</fullName>
    </submittedName>
</protein>
<organism evidence="5 6">
    <name type="scientific">candidate division WS6 bacterium 34_10</name>
    <dbReference type="NCBI Taxonomy" id="1641389"/>
    <lineage>
        <taxon>Bacteria</taxon>
        <taxon>Candidatus Dojkabacteria</taxon>
    </lineage>
</organism>
<comment type="caution">
    <text evidence="5">The sequence shown here is derived from an EMBL/GenBank/DDBJ whole genome shotgun (WGS) entry which is preliminary data.</text>
</comment>
<dbReference type="PROSITE" id="PS00211">
    <property type="entry name" value="ABC_TRANSPORTER_1"/>
    <property type="match status" value="1"/>
</dbReference>
<feature type="domain" description="ABC transporter" evidence="4">
    <location>
        <begin position="9"/>
        <end position="244"/>
    </location>
</feature>
<dbReference type="GO" id="GO:0005524">
    <property type="term" value="F:ATP binding"/>
    <property type="evidence" value="ECO:0007669"/>
    <property type="project" value="UniProtKB-KW"/>
</dbReference>
<keyword evidence="1" id="KW-0813">Transport</keyword>
<dbReference type="InterPro" id="IPR003439">
    <property type="entry name" value="ABC_transporter-like_ATP-bd"/>
</dbReference>
<evidence type="ECO:0000313" key="5">
    <source>
        <dbReference type="EMBL" id="KUK76517.1"/>
    </source>
</evidence>
<dbReference type="CDD" id="cd03293">
    <property type="entry name" value="ABC_NrtD_SsuB_transporters"/>
    <property type="match status" value="1"/>
</dbReference>
<proteinExistence type="predicted"/>
<dbReference type="GO" id="GO:0016887">
    <property type="term" value="F:ATP hydrolysis activity"/>
    <property type="evidence" value="ECO:0007669"/>
    <property type="project" value="InterPro"/>
</dbReference>
<dbReference type="InterPro" id="IPR027417">
    <property type="entry name" value="P-loop_NTPase"/>
</dbReference>
<sequence length="263" mass="30139">MDSIKGVLVKNLNAKFEDTDKHLHVLKDISFKVKNGSFTSIIGPSGCGKSTLFSLISGLPTKDTCKTTGKIRIYGKKPETARKNREIGLILQKPTLLEWRSVEDNIKLPLEIMGYSKEKQNEKVKELLKLLQLEGFEKYRPSQLSGGMQQKVSVGRALAYNPDLLLMDEPFGALDEINRRRMNEEIIDIWQKTKKTILFITHSIEEAVYLSQKVIILSNKPSTVHMIVDIELPYPREKEEDSNRYFKYIKEVKNHLDEASNTK</sequence>
<dbReference type="SMART" id="SM00382">
    <property type="entry name" value="AAA"/>
    <property type="match status" value="1"/>
</dbReference>
<evidence type="ECO:0000256" key="3">
    <source>
        <dbReference type="ARBA" id="ARBA00022840"/>
    </source>
</evidence>
<name>A0A101HGM0_9BACT</name>
<dbReference type="PROSITE" id="PS50893">
    <property type="entry name" value="ABC_TRANSPORTER_2"/>
    <property type="match status" value="1"/>
</dbReference>
<dbReference type="InterPro" id="IPR017871">
    <property type="entry name" value="ABC_transporter-like_CS"/>
</dbReference>
<evidence type="ECO:0000256" key="1">
    <source>
        <dbReference type="ARBA" id="ARBA00022448"/>
    </source>
</evidence>
<reference evidence="6" key="1">
    <citation type="journal article" date="2015" name="MBio">
        <title>Genome-Resolved Metagenomic Analysis Reveals Roles for Candidate Phyla and Other Microbial Community Members in Biogeochemical Transformations in Oil Reservoirs.</title>
        <authorList>
            <person name="Hu P."/>
            <person name="Tom L."/>
            <person name="Singh A."/>
            <person name="Thomas B.C."/>
            <person name="Baker B.J."/>
            <person name="Piceno Y.M."/>
            <person name="Andersen G.L."/>
            <person name="Banfield J.F."/>
        </authorList>
    </citation>
    <scope>NUCLEOTIDE SEQUENCE [LARGE SCALE GENOMIC DNA]</scope>
</reference>
<dbReference type="Pfam" id="PF00005">
    <property type="entry name" value="ABC_tran"/>
    <property type="match status" value="1"/>
</dbReference>
<dbReference type="InterPro" id="IPR003593">
    <property type="entry name" value="AAA+_ATPase"/>
</dbReference>
<gene>
    <name evidence="5" type="ORF">XD93_0867</name>
</gene>
<keyword evidence="3 5" id="KW-0067">ATP-binding</keyword>
<dbReference type="PANTHER" id="PTHR42788:SF13">
    <property type="entry name" value="ALIPHATIC SULFONATES IMPORT ATP-BINDING PROTEIN SSUB"/>
    <property type="match status" value="1"/>
</dbReference>
<accession>A0A101HGM0</accession>
<dbReference type="Proteomes" id="UP000053904">
    <property type="component" value="Unassembled WGS sequence"/>
</dbReference>
<evidence type="ECO:0000256" key="2">
    <source>
        <dbReference type="ARBA" id="ARBA00022741"/>
    </source>
</evidence>
<dbReference type="PANTHER" id="PTHR42788">
    <property type="entry name" value="TAURINE IMPORT ATP-BINDING PROTEIN-RELATED"/>
    <property type="match status" value="1"/>
</dbReference>